<evidence type="ECO:0000256" key="8">
    <source>
        <dbReference type="ARBA" id="ARBA00022741"/>
    </source>
</evidence>
<keyword evidence="7 13" id="KW-0808">Transferase</keyword>
<evidence type="ECO:0000256" key="12">
    <source>
        <dbReference type="ARBA" id="ARBA00029757"/>
    </source>
</evidence>
<comment type="similarity">
    <text evidence="13">Belongs to the LpxK family.</text>
</comment>
<keyword evidence="10 13" id="KW-0067">ATP-binding</keyword>
<name>A0ABT1BSN3_9BURK</name>
<dbReference type="InterPro" id="IPR027417">
    <property type="entry name" value="P-loop_NTPase"/>
</dbReference>
<comment type="function">
    <text evidence="1 13">Transfers the gamma-phosphate of ATP to the 4'-position of a tetraacyldisaccharide 1-phosphate intermediate (termed DS-1-P) to form tetraacyldisaccharide 1,4'-bis-phosphate (lipid IVA).</text>
</comment>
<dbReference type="EC" id="2.7.1.130" evidence="3 13"/>
<dbReference type="EMBL" id="JAMXMC010000018">
    <property type="protein sequence ID" value="MCO5979200.1"/>
    <property type="molecule type" value="Genomic_DNA"/>
</dbReference>
<evidence type="ECO:0000256" key="1">
    <source>
        <dbReference type="ARBA" id="ARBA00002274"/>
    </source>
</evidence>
<evidence type="ECO:0000256" key="2">
    <source>
        <dbReference type="ARBA" id="ARBA00004870"/>
    </source>
</evidence>
<evidence type="ECO:0000313" key="16">
    <source>
        <dbReference type="Proteomes" id="UP001204851"/>
    </source>
</evidence>
<comment type="pathway">
    <text evidence="2 13">Glycolipid biosynthesis; lipid IV(A) biosynthesis; lipid IV(A) from (3R)-3-hydroxytetradecanoyl-[acyl-carrier-protein] and UDP-N-acetyl-alpha-D-glucosamine: step 6/6.</text>
</comment>
<reference evidence="15 16" key="1">
    <citation type="submission" date="2022-06" db="EMBL/GenBank/DDBJ databases">
        <title>Ideonella sp. NS12-5 Genome sequencing and assembly.</title>
        <authorList>
            <person name="Jung Y."/>
        </authorList>
    </citation>
    <scope>NUCLEOTIDE SEQUENCE [LARGE SCALE GENOMIC DNA]</scope>
    <source>
        <strain evidence="15 16">NS12-5</strain>
    </source>
</reference>
<accession>A0ABT1BSN3</accession>
<dbReference type="Proteomes" id="UP001204851">
    <property type="component" value="Unassembled WGS sequence"/>
</dbReference>
<keyword evidence="14" id="KW-1133">Transmembrane helix</keyword>
<evidence type="ECO:0000256" key="13">
    <source>
        <dbReference type="HAMAP-Rule" id="MF_00409"/>
    </source>
</evidence>
<evidence type="ECO:0000256" key="6">
    <source>
        <dbReference type="ARBA" id="ARBA00022556"/>
    </source>
</evidence>
<keyword evidence="14" id="KW-0812">Transmembrane</keyword>
<comment type="caution">
    <text evidence="15">The sequence shown here is derived from an EMBL/GenBank/DDBJ whole genome shotgun (WGS) entry which is preliminary data.</text>
</comment>
<dbReference type="GO" id="GO:0009029">
    <property type="term" value="F:lipid-A 4'-kinase activity"/>
    <property type="evidence" value="ECO:0007669"/>
    <property type="project" value="UniProtKB-EC"/>
</dbReference>
<evidence type="ECO:0000256" key="7">
    <source>
        <dbReference type="ARBA" id="ARBA00022679"/>
    </source>
</evidence>
<evidence type="ECO:0000313" key="15">
    <source>
        <dbReference type="EMBL" id="MCO5979200.1"/>
    </source>
</evidence>
<dbReference type="SUPFAM" id="SSF52540">
    <property type="entry name" value="P-loop containing nucleoside triphosphate hydrolases"/>
    <property type="match status" value="1"/>
</dbReference>
<organism evidence="15 16">
    <name type="scientific">Ideonella oryzae</name>
    <dbReference type="NCBI Taxonomy" id="2937441"/>
    <lineage>
        <taxon>Bacteria</taxon>
        <taxon>Pseudomonadati</taxon>
        <taxon>Pseudomonadota</taxon>
        <taxon>Betaproteobacteria</taxon>
        <taxon>Burkholderiales</taxon>
        <taxon>Sphaerotilaceae</taxon>
        <taxon>Ideonella</taxon>
    </lineage>
</organism>
<feature type="binding site" evidence="13">
    <location>
        <begin position="66"/>
        <end position="73"/>
    </location>
    <ligand>
        <name>ATP</name>
        <dbReference type="ChEBI" id="CHEBI:30616"/>
    </ligand>
</feature>
<dbReference type="PANTHER" id="PTHR42724:SF1">
    <property type="entry name" value="TETRAACYLDISACCHARIDE 4'-KINASE, MITOCHONDRIAL-RELATED"/>
    <property type="match status" value="1"/>
</dbReference>
<keyword evidence="16" id="KW-1185">Reference proteome</keyword>
<comment type="catalytic activity">
    <reaction evidence="13">
        <text>a lipid A disaccharide + ATP = a lipid IVA + ADP + H(+)</text>
        <dbReference type="Rhea" id="RHEA:67840"/>
        <dbReference type="ChEBI" id="CHEBI:15378"/>
        <dbReference type="ChEBI" id="CHEBI:30616"/>
        <dbReference type="ChEBI" id="CHEBI:176343"/>
        <dbReference type="ChEBI" id="CHEBI:176425"/>
        <dbReference type="ChEBI" id="CHEBI:456216"/>
        <dbReference type="EC" id="2.7.1.130"/>
    </reaction>
</comment>
<evidence type="ECO:0000256" key="14">
    <source>
        <dbReference type="SAM" id="Phobius"/>
    </source>
</evidence>
<keyword evidence="5 13" id="KW-0444">Lipid biosynthesis</keyword>
<evidence type="ECO:0000256" key="9">
    <source>
        <dbReference type="ARBA" id="ARBA00022777"/>
    </source>
</evidence>
<dbReference type="Pfam" id="PF02606">
    <property type="entry name" value="LpxK"/>
    <property type="match status" value="1"/>
</dbReference>
<evidence type="ECO:0000256" key="5">
    <source>
        <dbReference type="ARBA" id="ARBA00022516"/>
    </source>
</evidence>
<dbReference type="HAMAP" id="MF_00409">
    <property type="entry name" value="LpxK"/>
    <property type="match status" value="1"/>
</dbReference>
<keyword evidence="9 13" id="KW-0418">Kinase</keyword>
<proteinExistence type="inferred from homology"/>
<evidence type="ECO:0000256" key="3">
    <source>
        <dbReference type="ARBA" id="ARBA00012071"/>
    </source>
</evidence>
<evidence type="ECO:0000256" key="10">
    <source>
        <dbReference type="ARBA" id="ARBA00022840"/>
    </source>
</evidence>
<dbReference type="InterPro" id="IPR003758">
    <property type="entry name" value="LpxK"/>
</dbReference>
<evidence type="ECO:0000256" key="4">
    <source>
        <dbReference type="ARBA" id="ARBA00016436"/>
    </source>
</evidence>
<sequence>MSHVSPLALWLQRQWWQSRPSWAVWPLLPFSALYLLVSGWQRWLGHRWARRQTPLRAPVLVVGNLIVGGAGKTPTTMALVQALRQRGWHPGVVSRGYGRQSDTLLEVTSTTPANEAGDEPLLIHLRTGAPLCVGRDRHAAAQALLSAHPEVDLLVADDGLQHTRLPRTASVVVFDARGAGNGLPLPAGPLRELLPCRWPAPSLTPCQVIYNAERPSTRLPGHCARRQLAGAVSLAQWWQGLPADPACLHTLIERSRQTPLLACAAIAEPERFFRQLEQAGMCIRRLPLPDHDSLNIAPWPAEDVDVLITEKDAVKLPPERHQVRPRLWVVALDFQLPEEAIHALDRALRNDSSSHP</sequence>
<keyword evidence="6 13" id="KW-0441">Lipid A biosynthesis</keyword>
<keyword evidence="8 13" id="KW-0547">Nucleotide-binding</keyword>
<protein>
    <recommendedName>
        <fullName evidence="4 13">Tetraacyldisaccharide 4'-kinase</fullName>
        <ecNumber evidence="3 13">2.7.1.130</ecNumber>
    </recommendedName>
    <alternativeName>
        <fullName evidence="12 13">Lipid A 4'-kinase</fullName>
    </alternativeName>
</protein>
<evidence type="ECO:0000256" key="11">
    <source>
        <dbReference type="ARBA" id="ARBA00023098"/>
    </source>
</evidence>
<dbReference type="RefSeq" id="WP_252772150.1">
    <property type="nucleotide sequence ID" value="NZ_JAMXMC010000018.1"/>
</dbReference>
<keyword evidence="14" id="KW-0472">Membrane</keyword>
<dbReference type="NCBIfam" id="TIGR00682">
    <property type="entry name" value="lpxK"/>
    <property type="match status" value="1"/>
</dbReference>
<dbReference type="PANTHER" id="PTHR42724">
    <property type="entry name" value="TETRAACYLDISACCHARIDE 4'-KINASE"/>
    <property type="match status" value="1"/>
</dbReference>
<keyword evidence="11 13" id="KW-0443">Lipid metabolism</keyword>
<feature type="transmembrane region" description="Helical" evidence="14">
    <location>
        <begin position="20"/>
        <end position="40"/>
    </location>
</feature>
<gene>
    <name evidence="13 15" type="primary">lpxK</name>
    <name evidence="15" type="ORF">M0L44_21080</name>
</gene>